<evidence type="ECO:0000313" key="1">
    <source>
        <dbReference type="EMBL" id="CAL5002569.1"/>
    </source>
</evidence>
<dbReference type="Proteomes" id="UP001497457">
    <property type="component" value="Chromosome 26rd"/>
</dbReference>
<organism evidence="1 2">
    <name type="scientific">Urochloa decumbens</name>
    <dbReference type="NCBI Taxonomy" id="240449"/>
    <lineage>
        <taxon>Eukaryota</taxon>
        <taxon>Viridiplantae</taxon>
        <taxon>Streptophyta</taxon>
        <taxon>Embryophyta</taxon>
        <taxon>Tracheophyta</taxon>
        <taxon>Spermatophyta</taxon>
        <taxon>Magnoliopsida</taxon>
        <taxon>Liliopsida</taxon>
        <taxon>Poales</taxon>
        <taxon>Poaceae</taxon>
        <taxon>PACMAD clade</taxon>
        <taxon>Panicoideae</taxon>
        <taxon>Panicodae</taxon>
        <taxon>Paniceae</taxon>
        <taxon>Melinidinae</taxon>
        <taxon>Urochloa</taxon>
    </lineage>
</organism>
<keyword evidence="2" id="KW-1185">Reference proteome</keyword>
<sequence>MEGACGAAISHLQKECFVVVEDINSAEIQSLRERALAAESFAVDGGREDNEAMRTAYANFSLEGRRLCKDYSDVFPAGIIGFERTSSAPDDGKAYYDGLRPPEWQCVCTWT</sequence>
<name>A0ABC9BJF1_9POAL</name>
<gene>
    <name evidence="1" type="ORF">URODEC1_LOCUS66013</name>
</gene>
<dbReference type="EMBL" id="OZ075136">
    <property type="protein sequence ID" value="CAL5002569.1"/>
    <property type="molecule type" value="Genomic_DNA"/>
</dbReference>
<reference evidence="1 2" key="2">
    <citation type="submission" date="2024-10" db="EMBL/GenBank/DDBJ databases">
        <authorList>
            <person name="Ryan C."/>
        </authorList>
    </citation>
    <scope>NUCLEOTIDE SEQUENCE [LARGE SCALE GENOMIC DNA]</scope>
</reference>
<dbReference type="AlphaFoldDB" id="A0ABC9BJF1"/>
<proteinExistence type="predicted"/>
<evidence type="ECO:0000313" key="2">
    <source>
        <dbReference type="Proteomes" id="UP001497457"/>
    </source>
</evidence>
<reference evidence="2" key="1">
    <citation type="submission" date="2024-06" db="EMBL/GenBank/DDBJ databases">
        <authorList>
            <person name="Ryan C."/>
        </authorList>
    </citation>
    <scope>NUCLEOTIDE SEQUENCE [LARGE SCALE GENOMIC DNA]</scope>
</reference>
<accession>A0ABC9BJF1</accession>
<protein>
    <submittedName>
        <fullName evidence="1">Uncharacterized protein</fullName>
    </submittedName>
</protein>